<keyword evidence="3" id="KW-1185">Reference proteome</keyword>
<sequence length="150" mass="17556">MEQFQLAENVDCREFGVVDSELLKKFLHLKRFLVEVHRISKEDALCLKNALLEGSGRRLWFVSSESELNVREFEDYLENNGDIPDSDDSLENDEEPEYLRRLRRLHNMQPICLTEDIPNSEETLTVDIDSSEIIFDRCNLNDSIDLSFND</sequence>
<protein>
    <recommendedName>
        <fullName evidence="1">DUF38 domain-containing protein</fullName>
    </recommendedName>
</protein>
<comment type="caution">
    <text evidence="2">The sequence shown here is derived from an EMBL/GenBank/DDBJ whole genome shotgun (WGS) entry which is preliminary data.</text>
</comment>
<dbReference type="EMBL" id="PDUG01000007">
    <property type="protein sequence ID" value="PIC14660.1"/>
    <property type="molecule type" value="Genomic_DNA"/>
</dbReference>
<dbReference type="Proteomes" id="UP000230233">
    <property type="component" value="Unassembled WGS sequence"/>
</dbReference>
<proteinExistence type="predicted"/>
<evidence type="ECO:0000313" key="2">
    <source>
        <dbReference type="EMBL" id="PIC14660.1"/>
    </source>
</evidence>
<gene>
    <name evidence="2" type="ORF">B9Z55_026894</name>
</gene>
<evidence type="ECO:0000259" key="1">
    <source>
        <dbReference type="Pfam" id="PF01827"/>
    </source>
</evidence>
<dbReference type="AlphaFoldDB" id="A0A2G5SHX6"/>
<organism evidence="2 3">
    <name type="scientific">Caenorhabditis nigoni</name>
    <dbReference type="NCBI Taxonomy" id="1611254"/>
    <lineage>
        <taxon>Eukaryota</taxon>
        <taxon>Metazoa</taxon>
        <taxon>Ecdysozoa</taxon>
        <taxon>Nematoda</taxon>
        <taxon>Chromadorea</taxon>
        <taxon>Rhabditida</taxon>
        <taxon>Rhabditina</taxon>
        <taxon>Rhabditomorpha</taxon>
        <taxon>Rhabditoidea</taxon>
        <taxon>Rhabditidae</taxon>
        <taxon>Peloderinae</taxon>
        <taxon>Caenorhabditis</taxon>
    </lineage>
</organism>
<dbReference type="InterPro" id="IPR002900">
    <property type="entry name" value="DUF38/FTH_CAE_spp"/>
</dbReference>
<accession>A0A2G5SHX6</accession>
<feature type="domain" description="DUF38" evidence="1">
    <location>
        <begin position="1"/>
        <end position="55"/>
    </location>
</feature>
<reference evidence="3" key="1">
    <citation type="submission" date="2017-10" db="EMBL/GenBank/DDBJ databases">
        <title>Rapid genome shrinkage in a self-fertile nematode reveals novel sperm competition proteins.</title>
        <authorList>
            <person name="Yin D."/>
            <person name="Schwarz E.M."/>
            <person name="Thomas C.G."/>
            <person name="Felde R.L."/>
            <person name="Korf I.F."/>
            <person name="Cutter A.D."/>
            <person name="Schartner C.M."/>
            <person name="Ralston E.J."/>
            <person name="Meyer B.J."/>
            <person name="Haag E.S."/>
        </authorList>
    </citation>
    <scope>NUCLEOTIDE SEQUENCE [LARGE SCALE GENOMIC DNA]</scope>
    <source>
        <strain evidence="3">JU1422</strain>
    </source>
</reference>
<dbReference type="Pfam" id="PF01827">
    <property type="entry name" value="FTH"/>
    <property type="match status" value="1"/>
</dbReference>
<evidence type="ECO:0000313" key="3">
    <source>
        <dbReference type="Proteomes" id="UP000230233"/>
    </source>
</evidence>
<name>A0A2G5SHX6_9PELO</name>